<keyword evidence="3" id="KW-0378">Hydrolase</keyword>
<dbReference type="InterPro" id="IPR001316">
    <property type="entry name" value="Pept_S1A_streptogrisin"/>
</dbReference>
<dbReference type="InterPro" id="IPR009003">
    <property type="entry name" value="Peptidase_S1_PA"/>
</dbReference>
<evidence type="ECO:0000313" key="7">
    <source>
        <dbReference type="EMBL" id="MEQ0564633.1"/>
    </source>
</evidence>
<reference evidence="7 8" key="1">
    <citation type="submission" date="2024-05" db="EMBL/GenBank/DDBJ databases">
        <authorList>
            <person name="Zhao H."/>
            <person name="Xu Y."/>
            <person name="Lin S."/>
            <person name="Spain J.C."/>
            <person name="Zhou N.-Y."/>
        </authorList>
    </citation>
    <scope>NUCLEOTIDE SEQUENCE [LARGE SCALE GENOMIC DNA]</scope>
    <source>
        <strain evidence="7 8">NEAU-NG30</strain>
    </source>
</reference>
<evidence type="ECO:0000256" key="3">
    <source>
        <dbReference type="ARBA" id="ARBA00022801"/>
    </source>
</evidence>
<name>A0ABV0LQP9_9PSEU</name>
<sequence length="445" mass="47015">MATVDELVAIKERVEQELLGRPGVTGVDVGYKEVGGERTDQIAIRVHVARKTDDIPHEERIPEQIEGAVTDVVERRYELHVATAPLDFSAQADTTHYATLEGGISMGPSRTIDNHIFAGTLGAIVIDNATHAHAALTNFHVAAVDSGWHTGDRMVQPSRIDTGVVPSDEFGAILRATLSGQVDGAVISIDPGKDSACKIAEIGNVRGTRAATLGMAVRKRGRTTGLTYGTVDGISATVNVDYGDGLGVHTLTGQLSIAADTARNALFSDHGDSGSVIVDGDGFVVGLLFAGAGASTVANPIAAVLAELNISMCIGKSIIKDLKDSRKDFVKDKEIRKELQKELVIDKRAKDIRDVFKNGEHGPVPDPGPLGPGGQAGLEQRLRAIEDQLSRLGGFVGPELRPDLVSPLTGQETLTDAETRQLRGELEQQVADAVAAKAEFDAPPA</sequence>
<dbReference type="EMBL" id="JBDZYD010000016">
    <property type="protein sequence ID" value="MEQ0564633.1"/>
    <property type="molecule type" value="Genomic_DNA"/>
</dbReference>
<keyword evidence="5" id="KW-1015">Disulfide bond</keyword>
<evidence type="ECO:0000256" key="1">
    <source>
        <dbReference type="ARBA" id="ARBA00007664"/>
    </source>
</evidence>
<dbReference type="SUPFAM" id="SSF50494">
    <property type="entry name" value="Trypsin-like serine proteases"/>
    <property type="match status" value="1"/>
</dbReference>
<dbReference type="PRINTS" id="PR00861">
    <property type="entry name" value="ALYTICPTASE"/>
</dbReference>
<keyword evidence="4" id="KW-0720">Serine protease</keyword>
<gene>
    <name evidence="7" type="ORF">ABJI51_36630</name>
</gene>
<accession>A0ABV0LQP9</accession>
<keyword evidence="2" id="KW-0645">Protease</keyword>
<organism evidence="7 8">
    <name type="scientific">Amycolatopsis melonis</name>
    <dbReference type="NCBI Taxonomy" id="3156488"/>
    <lineage>
        <taxon>Bacteria</taxon>
        <taxon>Bacillati</taxon>
        <taxon>Actinomycetota</taxon>
        <taxon>Actinomycetes</taxon>
        <taxon>Pseudonocardiales</taxon>
        <taxon>Pseudonocardiaceae</taxon>
        <taxon>Amycolatopsis</taxon>
    </lineage>
</organism>
<protein>
    <submittedName>
        <fullName evidence="7">Uncharacterized protein</fullName>
    </submittedName>
</protein>
<evidence type="ECO:0000256" key="5">
    <source>
        <dbReference type="ARBA" id="ARBA00023157"/>
    </source>
</evidence>
<evidence type="ECO:0000313" key="8">
    <source>
        <dbReference type="Proteomes" id="UP001440984"/>
    </source>
</evidence>
<dbReference type="InterPro" id="IPR043504">
    <property type="entry name" value="Peptidase_S1_PA_chymotrypsin"/>
</dbReference>
<evidence type="ECO:0000256" key="6">
    <source>
        <dbReference type="SAM" id="MobiDB-lite"/>
    </source>
</evidence>
<comment type="caution">
    <text evidence="7">The sequence shown here is derived from an EMBL/GenBank/DDBJ whole genome shotgun (WGS) entry which is preliminary data.</text>
</comment>
<proteinExistence type="inferred from homology"/>
<comment type="similarity">
    <text evidence="1">Belongs to the peptidase S1 family.</text>
</comment>
<feature type="region of interest" description="Disordered" evidence="6">
    <location>
        <begin position="357"/>
        <end position="376"/>
    </location>
</feature>
<keyword evidence="8" id="KW-1185">Reference proteome</keyword>
<dbReference type="RefSeq" id="WP_348955702.1">
    <property type="nucleotide sequence ID" value="NZ_JBDZYD010000016.1"/>
</dbReference>
<evidence type="ECO:0000256" key="2">
    <source>
        <dbReference type="ARBA" id="ARBA00022670"/>
    </source>
</evidence>
<evidence type="ECO:0000256" key="4">
    <source>
        <dbReference type="ARBA" id="ARBA00022825"/>
    </source>
</evidence>
<dbReference type="Proteomes" id="UP001440984">
    <property type="component" value="Unassembled WGS sequence"/>
</dbReference>
<dbReference type="Gene3D" id="2.40.10.10">
    <property type="entry name" value="Trypsin-like serine proteases"/>
    <property type="match status" value="1"/>
</dbReference>